<comment type="caution">
    <text evidence="2">The sequence shown here is derived from an EMBL/GenBank/DDBJ whole genome shotgun (WGS) entry which is preliminary data.</text>
</comment>
<dbReference type="Proteomes" id="UP000314294">
    <property type="component" value="Unassembled WGS sequence"/>
</dbReference>
<keyword evidence="3" id="KW-1185">Reference proteome</keyword>
<evidence type="ECO:0000313" key="2">
    <source>
        <dbReference type="EMBL" id="TNN35188.1"/>
    </source>
</evidence>
<dbReference type="AlphaFoldDB" id="A0A4Z2F2B4"/>
<feature type="compositionally biased region" description="Low complexity" evidence="1">
    <location>
        <begin position="74"/>
        <end position="89"/>
    </location>
</feature>
<feature type="compositionally biased region" description="Polar residues" evidence="1">
    <location>
        <begin position="90"/>
        <end position="102"/>
    </location>
</feature>
<organism evidence="2 3">
    <name type="scientific">Liparis tanakae</name>
    <name type="common">Tanaka's snailfish</name>
    <dbReference type="NCBI Taxonomy" id="230148"/>
    <lineage>
        <taxon>Eukaryota</taxon>
        <taxon>Metazoa</taxon>
        <taxon>Chordata</taxon>
        <taxon>Craniata</taxon>
        <taxon>Vertebrata</taxon>
        <taxon>Euteleostomi</taxon>
        <taxon>Actinopterygii</taxon>
        <taxon>Neopterygii</taxon>
        <taxon>Teleostei</taxon>
        <taxon>Neoteleostei</taxon>
        <taxon>Acanthomorphata</taxon>
        <taxon>Eupercaria</taxon>
        <taxon>Perciformes</taxon>
        <taxon>Cottioidei</taxon>
        <taxon>Cottales</taxon>
        <taxon>Liparidae</taxon>
        <taxon>Liparis</taxon>
    </lineage>
</organism>
<sequence>MAATVSVPSSHEAVNEKLNTGRGSVESAVVLLKKEASEEEAGSPQRLVSVEGGVGGGGRKEASEEEAGSPQRFVSVEGGVRGGRVSSGRHNTSPSPSSRSQT</sequence>
<evidence type="ECO:0000313" key="3">
    <source>
        <dbReference type="Proteomes" id="UP000314294"/>
    </source>
</evidence>
<feature type="region of interest" description="Disordered" evidence="1">
    <location>
        <begin position="1"/>
        <end position="102"/>
    </location>
</feature>
<proteinExistence type="predicted"/>
<name>A0A4Z2F2B4_9TELE</name>
<reference evidence="2 3" key="1">
    <citation type="submission" date="2019-03" db="EMBL/GenBank/DDBJ databases">
        <title>First draft genome of Liparis tanakae, snailfish: a comprehensive survey of snailfish specific genes.</title>
        <authorList>
            <person name="Kim W."/>
            <person name="Song I."/>
            <person name="Jeong J.-H."/>
            <person name="Kim D."/>
            <person name="Kim S."/>
            <person name="Ryu S."/>
            <person name="Song J.Y."/>
            <person name="Lee S.K."/>
        </authorList>
    </citation>
    <scope>NUCLEOTIDE SEQUENCE [LARGE SCALE GENOMIC DNA]</scope>
    <source>
        <tissue evidence="2">Muscle</tissue>
    </source>
</reference>
<accession>A0A4Z2F2B4</accession>
<dbReference type="EMBL" id="SRLO01001815">
    <property type="protein sequence ID" value="TNN35188.1"/>
    <property type="molecule type" value="Genomic_DNA"/>
</dbReference>
<evidence type="ECO:0000256" key="1">
    <source>
        <dbReference type="SAM" id="MobiDB-lite"/>
    </source>
</evidence>
<protein>
    <submittedName>
        <fullName evidence="2">Uncharacterized protein</fullName>
    </submittedName>
</protein>
<gene>
    <name evidence="2" type="ORF">EYF80_054650</name>
</gene>